<organism evidence="6 7">
    <name type="scientific">Cohnella ginsengisoli</name>
    <dbReference type="NCBI Taxonomy" id="425004"/>
    <lineage>
        <taxon>Bacteria</taxon>
        <taxon>Bacillati</taxon>
        <taxon>Bacillota</taxon>
        <taxon>Bacilli</taxon>
        <taxon>Bacillales</taxon>
        <taxon>Paenibacillaceae</taxon>
        <taxon>Cohnella</taxon>
    </lineage>
</organism>
<evidence type="ECO:0000256" key="4">
    <source>
        <dbReference type="SAM" id="MobiDB-lite"/>
    </source>
</evidence>
<dbReference type="InterPro" id="IPR029056">
    <property type="entry name" value="Ribokinase-like"/>
</dbReference>
<evidence type="ECO:0000256" key="1">
    <source>
        <dbReference type="ARBA" id="ARBA00010688"/>
    </source>
</evidence>
<dbReference type="InterPro" id="IPR011611">
    <property type="entry name" value="PfkB_dom"/>
</dbReference>
<evidence type="ECO:0000256" key="2">
    <source>
        <dbReference type="ARBA" id="ARBA00022679"/>
    </source>
</evidence>
<dbReference type="SUPFAM" id="SSF53613">
    <property type="entry name" value="Ribokinase-like"/>
    <property type="match status" value="1"/>
</dbReference>
<dbReference type="PANTHER" id="PTHR43085">
    <property type="entry name" value="HEXOKINASE FAMILY MEMBER"/>
    <property type="match status" value="1"/>
</dbReference>
<proteinExistence type="inferred from homology"/>
<evidence type="ECO:0000259" key="5">
    <source>
        <dbReference type="Pfam" id="PF00294"/>
    </source>
</evidence>
<comment type="similarity">
    <text evidence="1">Belongs to the carbohydrate kinase PfkB family.</text>
</comment>
<feature type="region of interest" description="Disordered" evidence="4">
    <location>
        <begin position="329"/>
        <end position="407"/>
    </location>
</feature>
<dbReference type="PANTHER" id="PTHR43085:SF57">
    <property type="entry name" value="CARBOHYDRATE KINASE PFKB DOMAIN-CONTAINING PROTEIN"/>
    <property type="match status" value="1"/>
</dbReference>
<comment type="caution">
    <text evidence="6">The sequence shown here is derived from an EMBL/GenBank/DDBJ whole genome shotgun (WGS) entry which is preliminary data.</text>
</comment>
<sequence length="407" mass="43965">MAENNGPVPAPAEVWVCGHISIDVIPKFIQGESDSGRLAPGALIEVGEAAFCTGGAVSNTGIALHRLGTPVRLIGKVSDDIFGSLTLNLLREVHPALAEGIASVSGETSSYTFVVNPPGIDRTFLHCPGTNDTFTERDIGWDQVPAARHFHFGYPPLMKRMYDDDGDRLTGILKKAREKGMTVSLDMAMPGKGTAAYRADWTGILSRALPIVDVFMPSLEEMLMMVNRELYEQSGLSGGRALRIDIRGDNPDACRELAGDGLRHRRAQAGRLRPVYAKRRAIAERPCRAAGAVSRRRMERSGAVGALLPDGRSGNDRCRRLYDRRLHPRSPFAAGTRSCDDGRGGGRRLQRRAAGRDGRHRPMGSRAGKDPFGLGPAPRREIDGGLALGRASRDMDRTGGPTGIGIE</sequence>
<evidence type="ECO:0000256" key="3">
    <source>
        <dbReference type="ARBA" id="ARBA00022777"/>
    </source>
</evidence>
<keyword evidence="2" id="KW-0808">Transferase</keyword>
<feature type="compositionally biased region" description="Basic residues" evidence="4">
    <location>
        <begin position="345"/>
        <end position="363"/>
    </location>
</feature>
<dbReference type="InterPro" id="IPR050306">
    <property type="entry name" value="PfkB_Carbo_kinase"/>
</dbReference>
<accession>A0A9X4KDA0</accession>
<dbReference type="Proteomes" id="UP001153387">
    <property type="component" value="Unassembled WGS sequence"/>
</dbReference>
<keyword evidence="7" id="KW-1185">Reference proteome</keyword>
<protein>
    <submittedName>
        <fullName evidence="6">Carbohydrate kinase family protein</fullName>
    </submittedName>
</protein>
<reference evidence="6 7" key="1">
    <citation type="submission" date="2022-10" db="EMBL/GenBank/DDBJ databases">
        <title>Comparative genomic analysis of Cohnella hashimotonis sp. nov., isolated from the International Space Station.</title>
        <authorList>
            <person name="Simpson A."/>
            <person name="Venkateswaran K."/>
        </authorList>
    </citation>
    <scope>NUCLEOTIDE SEQUENCE [LARGE SCALE GENOMIC DNA]</scope>
    <source>
        <strain evidence="6 7">DSM 18997</strain>
    </source>
</reference>
<feature type="domain" description="Carbohydrate kinase PfkB" evidence="5">
    <location>
        <begin position="33"/>
        <end position="230"/>
    </location>
</feature>
<dbReference type="Gene3D" id="3.40.1190.20">
    <property type="match status" value="1"/>
</dbReference>
<dbReference type="Pfam" id="PF00294">
    <property type="entry name" value="PfkB"/>
    <property type="match status" value="1"/>
</dbReference>
<dbReference type="GO" id="GO:0016301">
    <property type="term" value="F:kinase activity"/>
    <property type="evidence" value="ECO:0007669"/>
    <property type="project" value="UniProtKB-KW"/>
</dbReference>
<keyword evidence="3 6" id="KW-0418">Kinase</keyword>
<dbReference type="EMBL" id="JAPDHZ010000002">
    <property type="protein sequence ID" value="MDG0789927.1"/>
    <property type="molecule type" value="Genomic_DNA"/>
</dbReference>
<name>A0A9X4KDA0_9BACL</name>
<dbReference type="AlphaFoldDB" id="A0A9X4KDA0"/>
<gene>
    <name evidence="6" type="ORF">OMP38_02985</name>
</gene>
<evidence type="ECO:0000313" key="7">
    <source>
        <dbReference type="Proteomes" id="UP001153387"/>
    </source>
</evidence>
<evidence type="ECO:0000313" key="6">
    <source>
        <dbReference type="EMBL" id="MDG0789927.1"/>
    </source>
</evidence>